<dbReference type="Proteomes" id="UP000269396">
    <property type="component" value="Unassembled WGS sequence"/>
</dbReference>
<evidence type="ECO:0000313" key="2">
    <source>
        <dbReference type="Proteomes" id="UP000269396"/>
    </source>
</evidence>
<dbReference type="STRING" id="31246.A0A183PS30"/>
<reference evidence="1 2" key="1">
    <citation type="submission" date="2018-11" db="EMBL/GenBank/DDBJ databases">
        <authorList>
            <consortium name="Pathogen Informatics"/>
        </authorList>
    </citation>
    <scope>NUCLEOTIDE SEQUENCE [LARGE SCALE GENOMIC DNA]</scope>
    <source>
        <strain>Denwood</strain>
        <strain evidence="2">Zambia</strain>
    </source>
</reference>
<organism evidence="1 2">
    <name type="scientific">Schistosoma mattheei</name>
    <dbReference type="NCBI Taxonomy" id="31246"/>
    <lineage>
        <taxon>Eukaryota</taxon>
        <taxon>Metazoa</taxon>
        <taxon>Spiralia</taxon>
        <taxon>Lophotrochozoa</taxon>
        <taxon>Platyhelminthes</taxon>
        <taxon>Trematoda</taxon>
        <taxon>Digenea</taxon>
        <taxon>Strigeidida</taxon>
        <taxon>Schistosomatoidea</taxon>
        <taxon>Schistosomatidae</taxon>
        <taxon>Schistosoma</taxon>
    </lineage>
</organism>
<dbReference type="InterPro" id="IPR001320">
    <property type="entry name" value="Iontro_rcpt_C"/>
</dbReference>
<accession>A0A183PS30</accession>
<keyword evidence="2" id="KW-1185">Reference proteome</keyword>
<dbReference type="EMBL" id="UZAL01038290">
    <property type="protein sequence ID" value="VDP73371.1"/>
    <property type="molecule type" value="Genomic_DNA"/>
</dbReference>
<dbReference type="GO" id="GO:0038023">
    <property type="term" value="F:signaling receptor activity"/>
    <property type="evidence" value="ECO:0007669"/>
    <property type="project" value="InterPro"/>
</dbReference>
<dbReference type="Pfam" id="PF00060">
    <property type="entry name" value="Lig_chan"/>
    <property type="match status" value="1"/>
</dbReference>
<sequence>VWISVGIAYFVVSLTLFLIGRVSPYEWYARHPCYPKIQNQFTMRNSFWFTAGSLMQQSKLSNVKPLYITTYYKR</sequence>
<feature type="non-terminal residue" evidence="1">
    <location>
        <position position="1"/>
    </location>
</feature>
<protein>
    <submittedName>
        <fullName evidence="1">Uncharacterized protein</fullName>
    </submittedName>
</protein>
<gene>
    <name evidence="1" type="ORF">SMTD_LOCUS17166</name>
</gene>
<dbReference type="AlphaFoldDB" id="A0A183PS30"/>
<dbReference type="PRINTS" id="PR00177">
    <property type="entry name" value="NMDARECEPTOR"/>
</dbReference>
<name>A0A183PS30_9TREM</name>
<dbReference type="Gene3D" id="1.10.287.70">
    <property type="match status" value="1"/>
</dbReference>
<proteinExistence type="predicted"/>
<dbReference type="GO" id="GO:0015276">
    <property type="term" value="F:ligand-gated monoatomic ion channel activity"/>
    <property type="evidence" value="ECO:0007669"/>
    <property type="project" value="InterPro"/>
</dbReference>
<dbReference type="InterPro" id="IPR001508">
    <property type="entry name" value="Iono_Glu_rcpt_met"/>
</dbReference>
<dbReference type="GO" id="GO:0016020">
    <property type="term" value="C:membrane"/>
    <property type="evidence" value="ECO:0007669"/>
    <property type="project" value="InterPro"/>
</dbReference>
<evidence type="ECO:0000313" key="1">
    <source>
        <dbReference type="EMBL" id="VDP73371.1"/>
    </source>
</evidence>